<reference evidence="6" key="2">
    <citation type="submission" date="2021-09" db="EMBL/GenBank/DDBJ databases">
        <authorList>
            <person name="Gilroy R."/>
        </authorList>
    </citation>
    <scope>NUCLEOTIDE SEQUENCE</scope>
    <source>
        <strain evidence="6">CHK174-6876</strain>
    </source>
</reference>
<keyword evidence="2" id="KW-0805">Transcription regulation</keyword>
<dbReference type="PROSITE" id="PS50931">
    <property type="entry name" value="HTH_LYSR"/>
    <property type="match status" value="1"/>
</dbReference>
<dbReference type="InterPro" id="IPR050950">
    <property type="entry name" value="HTH-type_LysR_regulators"/>
</dbReference>
<name>A0A921K1I4_9LACO</name>
<dbReference type="InterPro" id="IPR036388">
    <property type="entry name" value="WH-like_DNA-bd_sf"/>
</dbReference>
<accession>A0A921K1I4</accession>
<dbReference type="Gene3D" id="1.10.10.10">
    <property type="entry name" value="Winged helix-like DNA-binding domain superfamily/Winged helix DNA-binding domain"/>
    <property type="match status" value="1"/>
</dbReference>
<proteinExistence type="inferred from homology"/>
<dbReference type="SUPFAM" id="SSF46785">
    <property type="entry name" value="Winged helix' DNA-binding domain"/>
    <property type="match status" value="1"/>
</dbReference>
<evidence type="ECO:0000313" key="6">
    <source>
        <dbReference type="EMBL" id="HJE97761.1"/>
    </source>
</evidence>
<reference evidence="6" key="1">
    <citation type="journal article" date="2021" name="PeerJ">
        <title>Extensive microbial diversity within the chicken gut microbiome revealed by metagenomics and culture.</title>
        <authorList>
            <person name="Gilroy R."/>
            <person name="Ravi A."/>
            <person name="Getino M."/>
            <person name="Pursley I."/>
            <person name="Horton D.L."/>
            <person name="Alikhan N.F."/>
            <person name="Baker D."/>
            <person name="Gharbi K."/>
            <person name="Hall N."/>
            <person name="Watson M."/>
            <person name="Adriaenssens E.M."/>
            <person name="Foster-Nyarko E."/>
            <person name="Jarju S."/>
            <person name="Secka A."/>
            <person name="Antonio M."/>
            <person name="Oren A."/>
            <person name="Chaudhuri R.R."/>
            <person name="La Ragione R."/>
            <person name="Hildebrand F."/>
            <person name="Pallen M.J."/>
        </authorList>
    </citation>
    <scope>NUCLEOTIDE SEQUENCE</scope>
    <source>
        <strain evidence="6">CHK174-6876</strain>
    </source>
</reference>
<organism evidence="6 7">
    <name type="scientific">Ligilactobacillus acidipiscis</name>
    <dbReference type="NCBI Taxonomy" id="89059"/>
    <lineage>
        <taxon>Bacteria</taxon>
        <taxon>Bacillati</taxon>
        <taxon>Bacillota</taxon>
        <taxon>Bacilli</taxon>
        <taxon>Lactobacillales</taxon>
        <taxon>Lactobacillaceae</taxon>
        <taxon>Ligilactobacillus</taxon>
    </lineage>
</organism>
<keyword evidence="4" id="KW-0804">Transcription</keyword>
<dbReference type="Pfam" id="PF03466">
    <property type="entry name" value="LysR_substrate"/>
    <property type="match status" value="1"/>
</dbReference>
<dbReference type="Pfam" id="PF00126">
    <property type="entry name" value="HTH_1"/>
    <property type="match status" value="1"/>
</dbReference>
<dbReference type="PANTHER" id="PTHR30419">
    <property type="entry name" value="HTH-TYPE TRANSCRIPTIONAL REGULATOR YBHD"/>
    <property type="match status" value="1"/>
</dbReference>
<evidence type="ECO:0000313" key="7">
    <source>
        <dbReference type="Proteomes" id="UP000707535"/>
    </source>
</evidence>
<dbReference type="EMBL" id="DYXG01000093">
    <property type="protein sequence ID" value="HJE97761.1"/>
    <property type="molecule type" value="Genomic_DNA"/>
</dbReference>
<dbReference type="Gene3D" id="3.40.190.10">
    <property type="entry name" value="Periplasmic binding protein-like II"/>
    <property type="match status" value="2"/>
</dbReference>
<sequence>MNVKDLEYFVAVFDEKNFSKAAMEKNVSQPTITLAIKRLENEFGARLFIRDHSHQRLEPTRQGSQLLIHAQNMLTELGIAKKELAQMTSGKVRLGLPPIIGNYYFPKISPDLFRSKLINKIETVEAGSADLRLRLEKGDLDIALLGSLSPVIDDVLKVELFDESKFKIIVSKKNPLAQKDEINFSELKNENFIVLDKGFVHGKALKQVSHHAHYRPHIVYPTTDIHILKSLVAENVGIGFLTESAISKTDQVHSLTLLDDDQPTFYMSTAYRKNKILSDDEQSIVDLLQKELSRSS</sequence>
<gene>
    <name evidence="6" type="ORF">K8V00_09075</name>
</gene>
<comment type="caution">
    <text evidence="6">The sequence shown here is derived from an EMBL/GenBank/DDBJ whole genome shotgun (WGS) entry which is preliminary data.</text>
</comment>
<comment type="similarity">
    <text evidence="1">Belongs to the LysR transcriptional regulatory family.</text>
</comment>
<evidence type="ECO:0000256" key="1">
    <source>
        <dbReference type="ARBA" id="ARBA00009437"/>
    </source>
</evidence>
<dbReference type="InterPro" id="IPR036390">
    <property type="entry name" value="WH_DNA-bd_sf"/>
</dbReference>
<evidence type="ECO:0000256" key="3">
    <source>
        <dbReference type="ARBA" id="ARBA00023125"/>
    </source>
</evidence>
<dbReference type="GO" id="GO:0003677">
    <property type="term" value="F:DNA binding"/>
    <property type="evidence" value="ECO:0007669"/>
    <property type="project" value="UniProtKB-KW"/>
</dbReference>
<dbReference type="Proteomes" id="UP000707535">
    <property type="component" value="Unassembled WGS sequence"/>
</dbReference>
<dbReference type="FunFam" id="1.10.10.10:FF:000001">
    <property type="entry name" value="LysR family transcriptional regulator"/>
    <property type="match status" value="1"/>
</dbReference>
<feature type="domain" description="HTH lysR-type" evidence="5">
    <location>
        <begin position="1"/>
        <end position="60"/>
    </location>
</feature>
<dbReference type="AlphaFoldDB" id="A0A921K1I4"/>
<dbReference type="PRINTS" id="PR00039">
    <property type="entry name" value="HTHLYSR"/>
</dbReference>
<dbReference type="SUPFAM" id="SSF53850">
    <property type="entry name" value="Periplasmic binding protein-like II"/>
    <property type="match status" value="1"/>
</dbReference>
<evidence type="ECO:0000259" key="5">
    <source>
        <dbReference type="PROSITE" id="PS50931"/>
    </source>
</evidence>
<protein>
    <submittedName>
        <fullName evidence="6">LysR family transcriptional regulator</fullName>
    </submittedName>
</protein>
<evidence type="ECO:0000256" key="4">
    <source>
        <dbReference type="ARBA" id="ARBA00023163"/>
    </source>
</evidence>
<dbReference type="InterPro" id="IPR000847">
    <property type="entry name" value="LysR_HTH_N"/>
</dbReference>
<dbReference type="RefSeq" id="WP_270335132.1">
    <property type="nucleotide sequence ID" value="NZ_CP113926.1"/>
</dbReference>
<keyword evidence="3" id="KW-0238">DNA-binding</keyword>
<dbReference type="GO" id="GO:0005829">
    <property type="term" value="C:cytosol"/>
    <property type="evidence" value="ECO:0007669"/>
    <property type="project" value="TreeGrafter"/>
</dbReference>
<dbReference type="InterPro" id="IPR005119">
    <property type="entry name" value="LysR_subst-bd"/>
</dbReference>
<dbReference type="GO" id="GO:0003700">
    <property type="term" value="F:DNA-binding transcription factor activity"/>
    <property type="evidence" value="ECO:0007669"/>
    <property type="project" value="InterPro"/>
</dbReference>
<evidence type="ECO:0000256" key="2">
    <source>
        <dbReference type="ARBA" id="ARBA00023015"/>
    </source>
</evidence>